<accession>L0PCP5</accession>
<dbReference type="InterPro" id="IPR002740">
    <property type="entry name" value="EVE_domain"/>
</dbReference>
<feature type="domain" description="EVE" evidence="6">
    <location>
        <begin position="58"/>
        <end position="223"/>
    </location>
</feature>
<dbReference type="EMBL" id="CAKM01000103">
    <property type="protein sequence ID" value="CCJ28657.1"/>
    <property type="molecule type" value="Genomic_DNA"/>
</dbReference>
<dbReference type="CDD" id="cd21133">
    <property type="entry name" value="EVE"/>
    <property type="match status" value="1"/>
</dbReference>
<dbReference type="InterPro" id="IPR047197">
    <property type="entry name" value="THYN1-like_EVE"/>
</dbReference>
<keyword evidence="3" id="KW-0597">Phosphoprotein</keyword>
<evidence type="ECO:0000256" key="4">
    <source>
        <dbReference type="ARBA" id="ARBA00023242"/>
    </source>
</evidence>
<dbReference type="SUPFAM" id="SSF88697">
    <property type="entry name" value="PUA domain-like"/>
    <property type="match status" value="1"/>
</dbReference>
<dbReference type="GO" id="GO:0005634">
    <property type="term" value="C:nucleus"/>
    <property type="evidence" value="ECO:0007669"/>
    <property type="project" value="UniProtKB-SubCell"/>
</dbReference>
<name>L0PCP5_PNEJI</name>
<dbReference type="VEuPathDB" id="FungiDB:PNEJI1_000900"/>
<comment type="subcellular location">
    <subcellularLocation>
        <location evidence="1">Nucleus</location>
    </subcellularLocation>
</comment>
<dbReference type="FunFam" id="3.10.590.10:FF:000003">
    <property type="entry name" value="Thymocyte nuclear protein 1"/>
    <property type="match status" value="1"/>
</dbReference>
<evidence type="ECO:0000256" key="3">
    <source>
        <dbReference type="ARBA" id="ARBA00022553"/>
    </source>
</evidence>
<sequence length="230" mass="27201">MQPIYIQDIYVVIHRNLGISLDNKFVMKTEENQESPRKKARTGNNRPNDVDRLPDEKRFWLMKAEPESRMRYLTETVKFSIDDLKEISKTENISPWDGVRNAEACITMRYKMKVGDLAFFYHSNCEVPGIAGIMEICKEGYPDCNKVNTAWDPSEPYYDSRSTKEKPRWYMVDVKYLRHFSRFIPLRELKKYKEGPLKNMALLRRPQLSVQPVTVDEWNFIMGLEKETTN</sequence>
<dbReference type="InterPro" id="IPR052181">
    <property type="entry name" value="5hmC_binding"/>
</dbReference>
<dbReference type="PANTHER" id="PTHR14087">
    <property type="entry name" value="THYMOCYTE NUCLEAR PROTEIN 1"/>
    <property type="match status" value="1"/>
</dbReference>
<dbReference type="InterPro" id="IPR015947">
    <property type="entry name" value="PUA-like_sf"/>
</dbReference>
<dbReference type="VEuPathDB" id="FungiDB:PNEJI1_003388"/>
<gene>
    <name evidence="8" type="ORF">PNEJI1_000900</name>
    <name evidence="7" type="ORF">PNEJI1_003388</name>
</gene>
<accession>L0P8V8</accession>
<dbReference type="Pfam" id="PF01878">
    <property type="entry name" value="EVE"/>
    <property type="match status" value="1"/>
</dbReference>
<protein>
    <recommendedName>
        <fullName evidence="2">Thymocyte nuclear protein 1</fullName>
    </recommendedName>
</protein>
<dbReference type="Gene3D" id="3.10.590.10">
    <property type="entry name" value="ph1033 like domains"/>
    <property type="match status" value="1"/>
</dbReference>
<evidence type="ECO:0000313" key="8">
    <source>
        <dbReference type="EMBL" id="CCJ29992.1"/>
    </source>
</evidence>
<evidence type="ECO:0000256" key="5">
    <source>
        <dbReference type="SAM" id="MobiDB-lite"/>
    </source>
</evidence>
<reference evidence="8 9" key="1">
    <citation type="journal article" date="2012" name="MBio">
        <title>De novo assembly of the Pneumocystis jirovecii genome from a single bronchoalveolar lavage fluid specimen from a patient.</title>
        <authorList>
            <person name="Cisse O.H."/>
            <person name="Pagni M."/>
            <person name="Hauser P.M."/>
        </authorList>
    </citation>
    <scope>NUCLEOTIDE SEQUENCE [LARGE SCALE GENOMIC DNA]</scope>
    <source>
        <strain evidence="8 9">SE8</strain>
    </source>
</reference>
<dbReference type="Proteomes" id="UP000010422">
    <property type="component" value="Unassembled WGS sequence"/>
</dbReference>
<evidence type="ECO:0000256" key="1">
    <source>
        <dbReference type="ARBA" id="ARBA00004123"/>
    </source>
</evidence>
<dbReference type="AlphaFoldDB" id="L0PCP5"/>
<comment type="caution">
    <text evidence="8">The sequence shown here is derived from an EMBL/GenBank/DDBJ whole genome shotgun (WGS) entry which is preliminary data.</text>
</comment>
<feature type="region of interest" description="Disordered" evidence="5">
    <location>
        <begin position="29"/>
        <end position="51"/>
    </location>
</feature>
<organism evidence="9">
    <name type="scientific">Pneumocystis jirovecii</name>
    <name type="common">Human pneumocystis pneumonia agent</name>
    <dbReference type="NCBI Taxonomy" id="42068"/>
    <lineage>
        <taxon>Eukaryota</taxon>
        <taxon>Fungi</taxon>
        <taxon>Dikarya</taxon>
        <taxon>Ascomycota</taxon>
        <taxon>Taphrinomycotina</taxon>
        <taxon>Pneumocystomycetes</taxon>
        <taxon>Pneumocystaceae</taxon>
        <taxon>Pneumocystis</taxon>
    </lineage>
</organism>
<dbReference type="PANTHER" id="PTHR14087:SF7">
    <property type="entry name" value="THYMOCYTE NUCLEAR PROTEIN 1"/>
    <property type="match status" value="1"/>
</dbReference>
<dbReference type="InParanoid" id="L0PCP5"/>
<evidence type="ECO:0000313" key="7">
    <source>
        <dbReference type="EMBL" id="CCJ28657.1"/>
    </source>
</evidence>
<evidence type="ECO:0000256" key="2">
    <source>
        <dbReference type="ARBA" id="ARBA00014654"/>
    </source>
</evidence>
<dbReference type="EMBL" id="CAKM01000228">
    <property type="protein sequence ID" value="CCJ29992.1"/>
    <property type="molecule type" value="Genomic_DNA"/>
</dbReference>
<evidence type="ECO:0000259" key="6">
    <source>
        <dbReference type="Pfam" id="PF01878"/>
    </source>
</evidence>
<proteinExistence type="predicted"/>
<dbReference type="FunCoup" id="L0PCP5">
    <property type="interactions" value="214"/>
</dbReference>
<dbReference type="STRING" id="1209962.L0PCP5"/>
<evidence type="ECO:0000313" key="9">
    <source>
        <dbReference type="Proteomes" id="UP000010422"/>
    </source>
</evidence>
<keyword evidence="4" id="KW-0539">Nucleus</keyword>